<accession>A0A2C6DKE5</accession>
<dbReference type="GO" id="GO:0046872">
    <property type="term" value="F:metal ion binding"/>
    <property type="evidence" value="ECO:0007669"/>
    <property type="project" value="UniProtKB-KW"/>
</dbReference>
<dbReference type="EC" id="3.1.2.6" evidence="7"/>
<dbReference type="SMART" id="SM00849">
    <property type="entry name" value="Lactamase_B"/>
    <property type="match status" value="1"/>
</dbReference>
<comment type="subunit">
    <text evidence="7">Monomer.</text>
</comment>
<evidence type="ECO:0000313" key="10">
    <source>
        <dbReference type="EMBL" id="VFS52515.1"/>
    </source>
</evidence>
<dbReference type="Gene3D" id="3.60.15.10">
    <property type="entry name" value="Ribonuclease Z/Hydroxyacylglutathione hydrolase-like"/>
    <property type="match status" value="1"/>
</dbReference>
<dbReference type="EMBL" id="PDDX01000001">
    <property type="protein sequence ID" value="PHI31706.1"/>
    <property type="molecule type" value="Genomic_DNA"/>
</dbReference>
<evidence type="ECO:0000313" key="11">
    <source>
        <dbReference type="Proteomes" id="UP000224974"/>
    </source>
</evidence>
<evidence type="ECO:0000313" key="9">
    <source>
        <dbReference type="EMBL" id="PHI31706.1"/>
    </source>
</evidence>
<evidence type="ECO:0000256" key="7">
    <source>
        <dbReference type="HAMAP-Rule" id="MF_01374"/>
    </source>
</evidence>
<comment type="function">
    <text evidence="7">Thiolesterase that catalyzes the hydrolysis of S-D-lactoyl-glutathione to form glutathione and D-lactic acid.</text>
</comment>
<evidence type="ECO:0000256" key="1">
    <source>
        <dbReference type="ARBA" id="ARBA00001623"/>
    </source>
</evidence>
<feature type="binding site" evidence="7">
    <location>
        <position position="110"/>
    </location>
    <ligand>
        <name>Zn(2+)</name>
        <dbReference type="ChEBI" id="CHEBI:29105"/>
        <label>1</label>
    </ligand>
</feature>
<dbReference type="InterPro" id="IPR035680">
    <property type="entry name" value="Clx_II_MBL"/>
</dbReference>
<dbReference type="OrthoDB" id="9802248at2"/>
<evidence type="ECO:0000256" key="4">
    <source>
        <dbReference type="ARBA" id="ARBA00022723"/>
    </source>
</evidence>
<evidence type="ECO:0000259" key="8">
    <source>
        <dbReference type="SMART" id="SM00849"/>
    </source>
</evidence>
<feature type="domain" description="Metallo-beta-lactamase" evidence="8">
    <location>
        <begin position="11"/>
        <end position="165"/>
    </location>
</feature>
<proteinExistence type="inferred from homology"/>
<protein>
    <recommendedName>
        <fullName evidence="7">Hydroxyacylglutathione hydrolase</fullName>
        <ecNumber evidence="7">3.1.2.6</ecNumber>
    </recommendedName>
    <alternativeName>
        <fullName evidence="7">Glyoxalase II</fullName>
        <shortName evidence="7">Glx II</shortName>
    </alternativeName>
</protein>
<evidence type="ECO:0000256" key="2">
    <source>
        <dbReference type="ARBA" id="ARBA00004963"/>
    </source>
</evidence>
<feature type="binding site" evidence="7">
    <location>
        <position position="57"/>
    </location>
    <ligand>
        <name>Zn(2+)</name>
        <dbReference type="ChEBI" id="CHEBI:29105"/>
        <label>2</label>
    </ligand>
</feature>
<gene>
    <name evidence="7 9" type="primary">gloB</name>
    <name evidence="9" type="ORF">CRN84_21425</name>
    <name evidence="10" type="ORF">NCTC12282_05859</name>
</gene>
<dbReference type="PANTHER" id="PTHR43705:SF1">
    <property type="entry name" value="HYDROXYACYLGLUTATHIONE HYDROLASE GLOB"/>
    <property type="match status" value="1"/>
</dbReference>
<organism evidence="9 11">
    <name type="scientific">Budvicia aquatica</name>
    <dbReference type="NCBI Taxonomy" id="82979"/>
    <lineage>
        <taxon>Bacteria</taxon>
        <taxon>Pseudomonadati</taxon>
        <taxon>Pseudomonadota</taxon>
        <taxon>Gammaproteobacteria</taxon>
        <taxon>Enterobacterales</taxon>
        <taxon>Budviciaceae</taxon>
        <taxon>Budvicia</taxon>
    </lineage>
</organism>
<comment type="cofactor">
    <cofactor evidence="7">
        <name>Zn(2+)</name>
        <dbReference type="ChEBI" id="CHEBI:29105"/>
    </cofactor>
    <text evidence="7">Binds 2 Zn(2+) ions per subunit.</text>
</comment>
<feature type="binding site" evidence="7">
    <location>
        <position position="165"/>
    </location>
    <ligand>
        <name>Zn(2+)</name>
        <dbReference type="ChEBI" id="CHEBI:29105"/>
        <label>2</label>
    </ligand>
</feature>
<dbReference type="InterPro" id="IPR036866">
    <property type="entry name" value="RibonucZ/Hydroxyglut_hydro"/>
</dbReference>
<dbReference type="Proteomes" id="UP000373449">
    <property type="component" value="Unassembled WGS sequence"/>
</dbReference>
<keyword evidence="11" id="KW-1185">Reference proteome</keyword>
<dbReference type="CDD" id="cd07723">
    <property type="entry name" value="hydroxyacylglutathione_hydrolase_MBL-fold"/>
    <property type="match status" value="1"/>
</dbReference>
<dbReference type="Proteomes" id="UP000224974">
    <property type="component" value="Unassembled WGS sequence"/>
</dbReference>
<dbReference type="STRING" id="1111728.GCA_000427805_01447"/>
<dbReference type="GO" id="GO:0004416">
    <property type="term" value="F:hydroxyacylglutathione hydrolase activity"/>
    <property type="evidence" value="ECO:0007669"/>
    <property type="project" value="UniProtKB-UniRule"/>
</dbReference>
<dbReference type="NCBIfam" id="TIGR03413">
    <property type="entry name" value="GSH_gloB"/>
    <property type="match status" value="1"/>
</dbReference>
<keyword evidence="5 7" id="KW-0378">Hydrolase</keyword>
<reference evidence="11" key="1">
    <citation type="submission" date="2017-09" db="EMBL/GenBank/DDBJ databases">
        <title>FDA dAtabase for Regulatory Grade micrObial Sequences (FDA-ARGOS): Supporting development and validation of Infectious Disease Dx tests.</title>
        <authorList>
            <person name="Minogue T."/>
            <person name="Wolcott M."/>
            <person name="Wasieloski L."/>
            <person name="Aguilar W."/>
            <person name="Moore D."/>
            <person name="Tallon L."/>
            <person name="Sadzewicz L."/>
            <person name="Ott S."/>
            <person name="Zhao X."/>
            <person name="Nagaraj S."/>
            <person name="Vavikolanu K."/>
            <person name="Aluvathingal J."/>
            <person name="Nadendla S."/>
            <person name="Sichtig H."/>
        </authorList>
    </citation>
    <scope>NUCLEOTIDE SEQUENCE [LARGE SCALE GENOMIC DNA]</scope>
    <source>
        <strain evidence="11">FDAARGOS_387</strain>
    </source>
</reference>
<dbReference type="PIRSF" id="PIRSF005457">
    <property type="entry name" value="Glx"/>
    <property type="match status" value="1"/>
</dbReference>
<evidence type="ECO:0000313" key="12">
    <source>
        <dbReference type="Proteomes" id="UP000373449"/>
    </source>
</evidence>
<feature type="binding site" evidence="7">
    <location>
        <position position="53"/>
    </location>
    <ligand>
        <name>Zn(2+)</name>
        <dbReference type="ChEBI" id="CHEBI:29105"/>
        <label>1</label>
    </ligand>
</feature>
<reference evidence="10 12" key="3">
    <citation type="submission" date="2019-03" db="EMBL/GenBank/DDBJ databases">
        <authorList>
            <consortium name="Pathogen Informatics"/>
        </authorList>
    </citation>
    <scope>NUCLEOTIDE SEQUENCE [LARGE SCALE GENOMIC DNA]</scope>
    <source>
        <strain evidence="10 12">NCTC12282</strain>
    </source>
</reference>
<sequence>MHLIRIPAFQDNYIWLLTNNNPTTIIVDPGEAKPVIDALIQQNLAPTAILLTHHHNDHTGGVAELVRQYPELKVYGPEETRNKGAQIIVKEGDKLSIGTIQFSVTEVPGHTLGHVAYYSEPYLFCGDTLFSAGCGRIFEGTAKQMYHSLQKLASLPDSTKVCCAHEYTLSNLRFAHSVLPENIEIETYQQQIELLRAQGQASIPTELQLERKINLFLRCHEVDLQRKLGMNVPSIETWQVFERLRSMKDNY</sequence>
<dbReference type="InterPro" id="IPR032282">
    <property type="entry name" value="HAGH_C"/>
</dbReference>
<dbReference type="Pfam" id="PF00753">
    <property type="entry name" value="Lactamase_B"/>
    <property type="match status" value="1"/>
</dbReference>
<dbReference type="Pfam" id="PF16123">
    <property type="entry name" value="HAGH_C"/>
    <property type="match status" value="1"/>
</dbReference>
<dbReference type="PANTHER" id="PTHR43705">
    <property type="entry name" value="HYDROXYACYLGLUTATHIONE HYDROLASE"/>
    <property type="match status" value="1"/>
</dbReference>
<comment type="similarity">
    <text evidence="3 7">Belongs to the metallo-beta-lactamase superfamily. Glyoxalase II family.</text>
</comment>
<feature type="binding site" evidence="7">
    <location>
        <position position="127"/>
    </location>
    <ligand>
        <name>Zn(2+)</name>
        <dbReference type="ChEBI" id="CHEBI:29105"/>
        <label>1</label>
    </ligand>
</feature>
<dbReference type="RefSeq" id="WP_029094471.1">
    <property type="nucleotide sequence ID" value="NZ_CAADJA010000002.1"/>
</dbReference>
<dbReference type="HAMAP" id="MF_01374">
    <property type="entry name" value="Glyoxalase_2"/>
    <property type="match status" value="1"/>
</dbReference>
<dbReference type="InterPro" id="IPR001279">
    <property type="entry name" value="Metallo-B-lactamas"/>
</dbReference>
<feature type="binding site" evidence="7">
    <location>
        <position position="55"/>
    </location>
    <ligand>
        <name>Zn(2+)</name>
        <dbReference type="ChEBI" id="CHEBI:29105"/>
        <label>1</label>
    </ligand>
</feature>
<dbReference type="GO" id="GO:0019243">
    <property type="term" value="P:methylglyoxal catabolic process to D-lactate via S-lactoyl-glutathione"/>
    <property type="evidence" value="ECO:0007669"/>
    <property type="project" value="UniProtKB-UniRule"/>
</dbReference>
<dbReference type="InterPro" id="IPR050110">
    <property type="entry name" value="Glyoxalase_II_hydrolase"/>
</dbReference>
<dbReference type="InterPro" id="IPR017782">
    <property type="entry name" value="Hydroxyacylglutathione_Hdrlase"/>
</dbReference>
<reference evidence="9" key="2">
    <citation type="submission" date="2017-09" db="EMBL/GenBank/DDBJ databases">
        <title>FDA dAtabase for Regulatory Grade micrObial Sequences (FDA-ARGOS): Supporting development and validation of Infectious Disease Dx tests.</title>
        <authorList>
            <person name="Minogue T."/>
            <person name="Wolcott M."/>
            <person name="Wasieloski L."/>
            <person name="Aguilar W."/>
            <person name="Moore D."/>
            <person name="Tallon L.J."/>
            <person name="Sadzewicz L."/>
            <person name="Ott S."/>
            <person name="Zhao X."/>
            <person name="Nagaraj S."/>
            <person name="Vavikolanu K."/>
            <person name="Aluvathingal J."/>
            <person name="Nadendla S."/>
            <person name="Sichtig H."/>
        </authorList>
    </citation>
    <scope>NUCLEOTIDE SEQUENCE</scope>
    <source>
        <strain evidence="9">FDAARGOS_387</strain>
    </source>
</reference>
<feature type="binding site" evidence="7">
    <location>
        <position position="127"/>
    </location>
    <ligand>
        <name>Zn(2+)</name>
        <dbReference type="ChEBI" id="CHEBI:29105"/>
        <label>2</label>
    </ligand>
</feature>
<dbReference type="SUPFAM" id="SSF56281">
    <property type="entry name" value="Metallo-hydrolase/oxidoreductase"/>
    <property type="match status" value="1"/>
</dbReference>
<keyword evidence="6 7" id="KW-0862">Zinc</keyword>
<dbReference type="UniPathway" id="UPA00619">
    <property type="reaction ID" value="UER00676"/>
</dbReference>
<evidence type="ECO:0000256" key="3">
    <source>
        <dbReference type="ARBA" id="ARBA00006759"/>
    </source>
</evidence>
<evidence type="ECO:0000256" key="6">
    <source>
        <dbReference type="ARBA" id="ARBA00022833"/>
    </source>
</evidence>
<feature type="binding site" evidence="7">
    <location>
        <position position="58"/>
    </location>
    <ligand>
        <name>Zn(2+)</name>
        <dbReference type="ChEBI" id="CHEBI:29105"/>
        <label>2</label>
    </ligand>
</feature>
<keyword evidence="4 7" id="KW-0479">Metal-binding</keyword>
<evidence type="ECO:0000256" key="5">
    <source>
        <dbReference type="ARBA" id="ARBA00022801"/>
    </source>
</evidence>
<name>A0A2C6DKE5_9GAMM</name>
<comment type="catalytic activity">
    <reaction evidence="1 7">
        <text>an S-(2-hydroxyacyl)glutathione + H2O = a 2-hydroxy carboxylate + glutathione + H(+)</text>
        <dbReference type="Rhea" id="RHEA:21864"/>
        <dbReference type="ChEBI" id="CHEBI:15377"/>
        <dbReference type="ChEBI" id="CHEBI:15378"/>
        <dbReference type="ChEBI" id="CHEBI:57925"/>
        <dbReference type="ChEBI" id="CHEBI:58896"/>
        <dbReference type="ChEBI" id="CHEBI:71261"/>
        <dbReference type="EC" id="3.1.2.6"/>
    </reaction>
</comment>
<dbReference type="EMBL" id="CAADJA010000002">
    <property type="protein sequence ID" value="VFS52515.1"/>
    <property type="molecule type" value="Genomic_DNA"/>
</dbReference>
<comment type="pathway">
    <text evidence="2 7">Secondary metabolite metabolism; methylglyoxal degradation; (R)-lactate from methylglyoxal: step 2/2.</text>
</comment>
<dbReference type="AlphaFoldDB" id="A0A2C6DKE5"/>